<dbReference type="Gene3D" id="2.60.40.200">
    <property type="entry name" value="Superoxide dismutase, copper/zinc binding domain"/>
    <property type="match status" value="6"/>
</dbReference>
<feature type="region of interest" description="Disordered" evidence="1">
    <location>
        <begin position="1"/>
        <end position="22"/>
    </location>
</feature>
<proteinExistence type="predicted"/>
<dbReference type="SUPFAM" id="SSF49329">
    <property type="entry name" value="Cu,Zn superoxide dismutase-like"/>
    <property type="match status" value="6"/>
</dbReference>
<reference evidence="4 5" key="1">
    <citation type="journal article" date="2018" name="J. Allergy Clin. Immunol.">
        <title>High-quality assembly of Dermatophagoides pteronyssinus genome and transcriptome reveals a wide range of novel allergens.</title>
        <authorList>
            <person name="Liu X.Y."/>
            <person name="Yang K.Y."/>
            <person name="Wang M.Q."/>
            <person name="Kwok J.S."/>
            <person name="Zeng X."/>
            <person name="Yang Z."/>
            <person name="Xiao X.J."/>
            <person name="Lau C.P."/>
            <person name="Li Y."/>
            <person name="Huang Z.M."/>
            <person name="Ba J.G."/>
            <person name="Yim A.K."/>
            <person name="Ouyang C.Y."/>
            <person name="Ngai S.M."/>
            <person name="Chan T.F."/>
            <person name="Leung E.L."/>
            <person name="Liu L."/>
            <person name="Liu Z.G."/>
            <person name="Tsui S.K."/>
        </authorList>
    </citation>
    <scope>NUCLEOTIDE SEQUENCE [LARGE SCALE GENOMIC DNA]</scope>
    <source>
        <strain evidence="4">Derp</strain>
    </source>
</reference>
<evidence type="ECO:0000259" key="3">
    <source>
        <dbReference type="Pfam" id="PF00080"/>
    </source>
</evidence>
<comment type="caution">
    <text evidence="4">The sequence shown here is derived from an EMBL/GenBank/DDBJ whole genome shotgun (WGS) entry which is preliminary data.</text>
</comment>
<dbReference type="Pfam" id="PF00080">
    <property type="entry name" value="Sod_Cu"/>
    <property type="match status" value="1"/>
</dbReference>
<dbReference type="Proteomes" id="UP000887458">
    <property type="component" value="Unassembled WGS sequence"/>
</dbReference>
<evidence type="ECO:0000313" key="5">
    <source>
        <dbReference type="Proteomes" id="UP000887458"/>
    </source>
</evidence>
<dbReference type="InterPro" id="IPR053257">
    <property type="entry name" value="Cu-only_SOD"/>
</dbReference>
<accession>A0ABQ8J6Z8</accession>
<evidence type="ECO:0000256" key="1">
    <source>
        <dbReference type="SAM" id="MobiDB-lite"/>
    </source>
</evidence>
<feature type="domain" description="Superoxide dismutase copper/zinc binding" evidence="3">
    <location>
        <begin position="697"/>
        <end position="822"/>
    </location>
</feature>
<evidence type="ECO:0000313" key="4">
    <source>
        <dbReference type="EMBL" id="KAH9418341.1"/>
    </source>
</evidence>
<dbReference type="PANTHER" id="PTHR20910">
    <property type="entry name" value="AGAP001623-PA"/>
    <property type="match status" value="1"/>
</dbReference>
<organism evidence="4 5">
    <name type="scientific">Dermatophagoides pteronyssinus</name>
    <name type="common">European house dust mite</name>
    <dbReference type="NCBI Taxonomy" id="6956"/>
    <lineage>
        <taxon>Eukaryota</taxon>
        <taxon>Metazoa</taxon>
        <taxon>Ecdysozoa</taxon>
        <taxon>Arthropoda</taxon>
        <taxon>Chelicerata</taxon>
        <taxon>Arachnida</taxon>
        <taxon>Acari</taxon>
        <taxon>Acariformes</taxon>
        <taxon>Sarcoptiformes</taxon>
        <taxon>Astigmata</taxon>
        <taxon>Psoroptidia</taxon>
        <taxon>Analgoidea</taxon>
        <taxon>Pyroglyphidae</taxon>
        <taxon>Dermatophagoidinae</taxon>
        <taxon>Dermatophagoides</taxon>
    </lineage>
</organism>
<keyword evidence="2" id="KW-0812">Transmembrane</keyword>
<dbReference type="PANTHER" id="PTHR20910:SF1">
    <property type="entry name" value="SUPEROXIDE DISMUTASE COPPER_ZINC BINDING DOMAIN-CONTAINING PROTEIN"/>
    <property type="match status" value="1"/>
</dbReference>
<dbReference type="InterPro" id="IPR036423">
    <property type="entry name" value="SOD-like_Cu/Zn_dom_sf"/>
</dbReference>
<dbReference type="EMBL" id="NJHN03000064">
    <property type="protein sequence ID" value="KAH9418341.1"/>
    <property type="molecule type" value="Genomic_DNA"/>
</dbReference>
<keyword evidence="2" id="KW-1133">Transmembrane helix</keyword>
<name>A0ABQ8J6Z8_DERPT</name>
<protein>
    <recommendedName>
        <fullName evidence="3">Superoxide dismutase copper/zinc binding domain-containing protein</fullName>
    </recommendedName>
</protein>
<gene>
    <name evidence="4" type="ORF">DERP_010208</name>
</gene>
<reference evidence="4 5" key="2">
    <citation type="journal article" date="2022" name="Mol. Biol. Evol.">
        <title>Comparative Genomics Reveals Insights into the Divergent Evolution of Astigmatic Mites and Household Pest Adaptations.</title>
        <authorList>
            <person name="Xiong Q."/>
            <person name="Wan A.T."/>
            <person name="Liu X."/>
            <person name="Fung C.S."/>
            <person name="Xiao X."/>
            <person name="Malainual N."/>
            <person name="Hou J."/>
            <person name="Wang L."/>
            <person name="Wang M."/>
            <person name="Yang K.Y."/>
            <person name="Cui Y."/>
            <person name="Leung E.L."/>
            <person name="Nong W."/>
            <person name="Shin S.K."/>
            <person name="Au S.W."/>
            <person name="Jeong K.Y."/>
            <person name="Chew F.T."/>
            <person name="Hui J.H."/>
            <person name="Leung T.F."/>
            <person name="Tungtrongchitr A."/>
            <person name="Zhong N."/>
            <person name="Liu Z."/>
            <person name="Tsui S.K."/>
        </authorList>
    </citation>
    <scope>NUCLEOTIDE SEQUENCE [LARGE SCALE GENOMIC DNA]</scope>
    <source>
        <strain evidence="4">Derp</strain>
    </source>
</reference>
<feature type="transmembrane region" description="Helical" evidence="2">
    <location>
        <begin position="52"/>
        <end position="73"/>
    </location>
</feature>
<evidence type="ECO:0000256" key="2">
    <source>
        <dbReference type="SAM" id="Phobius"/>
    </source>
</evidence>
<keyword evidence="5" id="KW-1185">Reference proteome</keyword>
<sequence>MSPKAFGEKKYENSSSKRDPFIQKKEKLRLRYDEKRKQLNIGSPAGTEQIKIIILFLILSLIIVDCFLLYAPIDSGGIRGNVTFSQQDDSSTDVHISVYLYSPSGHHETQQFDWAIHEFPAFFDLKNPCQATELGKSLYDLSRHGRITIPNSGSQTLSFIDKNLRLQGPQTIWGRSIYLKSTNTSVRACSNIMTTNKIKTAIATFTENVAGTILFRENEQQETIIFSNLYYNIDEYRSGSRNDWKIMVTDILDSNDHTKCNQLQILLDPDNTPDSSCSTDDQRNCKIGDLSAKHGQIVVGNNNNRYSKKFFIDMHLPLDYLESSRNLFVIIYWKNQNNKIMTCAKITPLQSKEVRAHFDSDGVKGDIMLKQNYKIDPTIMTIKLDNLRGRGRFYYIHQFPIVQKQTKNDDLCGQVGDRYNPFNIDSSQNLTTTTTTTTMIQDTNDQYEVGDLSGKHGTLSQIQDIQTYFNSHIDFNLPLFGVHSVVGRSIVIHKSDGQRWICANIAYPGQTIIAKATFYYPIVGSIIFRQQIDEPLTETTVLGELFYADGSKNITRNHPWRIHVNNIGIDFYNWTKRCMSSGENYNPFSIQTGRSYQSQCSWENQLRCQVGDLFLKSKKIDINHYLSNERTTFFYTDTLLPLSGKYSILSRSIVIEDENAPQIRGKRMACATIRRSHPITAVVNEWRSSAGISANITGYIEMHQQSIFDETKIKINLRGLNKLASGYHVHKASVPIDKEFPCSGDVLYGHYNPFEIDSQIGPLPSIGSVDEYETGDLSGKFGLLNNLANFANEYNDFSLPLKGINSVIGRSIVIHREENNFRWSCATIQPKVLKNEREIIAIASFDDIRNLIQGYVRFKQIEYRDGSMSDTWIETYLSYRGSNKKITYGHKWSVYVNQVGADAYNQIDSVRCLAGGFLWNPYLTNMDKSYRHECNPKHPLRCALGDISGRHEPLVIGGDRRVYSDINLPLAGNNSIINRALVITMQNQSDTALACTNIKLDKHLLSTIVVQKVPAFTVAKFMHHMRLKLNASEWLIVPEIQKSKEINNDECIQIMVHFYGDEAWKLQSEFNNLIEYGSIRRTNNGELIKTYYKSCKTALLQHSSSSAAAIKVSIQLWVPTTLILAVVVFLF</sequence>
<keyword evidence="2" id="KW-0472">Membrane</keyword>
<dbReference type="InterPro" id="IPR001424">
    <property type="entry name" value="SOD_Cu_Zn_dom"/>
</dbReference>